<protein>
    <submittedName>
        <fullName evidence="4">Uncharacterized protein</fullName>
    </submittedName>
</protein>
<reference evidence="4" key="1">
    <citation type="journal article" date="2024" name="Gigascience">
        <title>Chromosome-level genome of the poultry shaft louse Menopon gallinae provides insight into the host-switching and adaptive evolution of parasitic lice.</title>
        <authorList>
            <person name="Xu Y."/>
            <person name="Ma L."/>
            <person name="Liu S."/>
            <person name="Liang Y."/>
            <person name="Liu Q."/>
            <person name="He Z."/>
            <person name="Tian L."/>
            <person name="Duan Y."/>
            <person name="Cai W."/>
            <person name="Li H."/>
            <person name="Song F."/>
        </authorList>
    </citation>
    <scope>NUCLEOTIDE SEQUENCE</scope>
    <source>
        <strain evidence="4">Cailab_2023a</strain>
    </source>
</reference>
<gene>
    <name evidence="4" type="ORF">PYX00_000159</name>
</gene>
<feature type="chain" id="PRO_5043374264" evidence="3">
    <location>
        <begin position="20"/>
        <end position="1915"/>
    </location>
</feature>
<feature type="signal peptide" evidence="3">
    <location>
        <begin position="1"/>
        <end position="19"/>
    </location>
</feature>
<feature type="compositionally biased region" description="Polar residues" evidence="2">
    <location>
        <begin position="1506"/>
        <end position="1518"/>
    </location>
</feature>
<feature type="compositionally biased region" description="Polar residues" evidence="2">
    <location>
        <begin position="1104"/>
        <end position="1113"/>
    </location>
</feature>
<name>A0AAW2I7W2_9NEOP</name>
<feature type="compositionally biased region" description="Low complexity" evidence="2">
    <location>
        <begin position="1822"/>
        <end position="1841"/>
    </location>
</feature>
<keyword evidence="3" id="KW-0732">Signal</keyword>
<feature type="region of interest" description="Disordered" evidence="2">
    <location>
        <begin position="1814"/>
        <end position="1861"/>
    </location>
</feature>
<sequence length="1915" mass="220237">MHRAFCIFLVVAVSPTAWTETKWSKEIPAPESGSSLTRARRQFNFGDWIPLSQPCVTCRPLTDPADAGRRHEEIGLTPPRPPTVTRQIHKSTFFPQDESSILSVPPPPVFSRNQISNTNTRFPNFLQSFNSPNALQFDTQSVFPQAQFLSQPFLGSTSLLGSNYPQVLPLLNNPSALLVHGNLGPAQEVKTQKINHEAKAPNLQENVILEQNRQQQQHQVKNQQVNGQVAGLQVPVNTPPVDFVANRQQQSILEGNILTPPPVPNNTFPDVIIPGLDKEEIQLLYVPLETLKQRTHHHHQQQQQQQQRQQIQQNQVQQQQRHQVQQNQAQQQHIQLQQQQHIQIQQQQNQQQNQVRLQPQVQIQQVQNQAHLQPQLQVQQQQINFQQQHHQQRVTPSPQAIKFTQSQQTVRPVEHPTTPQPAGHFITHSATPSPHTVGTTFQQVPVTPSTLFFQHQPFQQSQAPVASPTPETPTLQTFLTPSPLTQKFSPFPSVTPVDNLVTAPEGLQFTQEFLTTPKTIVEQLPVKDAFGKDIFEDVKHVNKFKSISIQQQEEQQKQLLLEQQKEEEKQKLLRQEQEQKLLLEQQQRERAHQEKLIREQQERERQQKLQRERQEQERKQKLIREQQEKERQQKLLLEQQERERQHKILLEQQERERQHKLLLEQQERERQQKIIREQQERERQQKILREQQERERQQKLYREQQERERQQKLIREQQERERQQKLLLEQQEKERQEAIFREQQERERQQLLYEQQERERQERILLEERRQKELLIKQQQEREQQQQQILLQEQQEREKQLLLNQQQQYLIQQQQLGQPLPTQFDLQPQGEPTRPPQFEIQTEVPDELVPHQPPLSVFYGSNKGQPRITDVLKELRGAKTISVLDQYLEDIPKVFVGPANLTPPKGYGKFELPYLSNIDVNRVERKVERLPFFVAPLNFVPPAGYSKIPFPAPHVGSVVVSSEAALRQAEKGSTASPYLSTLRSTLTSRLRQTTQAPPTTHIQQILPKHKVKETRLPNALLPEPEQVNELRTETIITTTVIPETTTQARGRRPYYRTKARRPATAAALQGTRRPETVDNTQFQKTETVERKPNVKFPKRRQRVKTTTENPEYDSVNSANRQFLVETSPTPATQRLYGNEEFGNEFVQQEYGRTEVQGLFEVDTNQGSKVEQPSTERVGNTDYQVPTQAPVSTVGFQVDNGGFSVTTQRPSLSTGFDATQKPPTTIDYDRFGQTNYFVTTQRIPAGVEVENAGFTGFYEQTPRIPVGIESNGDSGFYNKQTFTSTGGDNTFFTASQDVEKDVTGFGKYENIYFQEGGKVITGSSDKFFDQQQETGKEKVEEVTKKQQEEEVRSTPKSIVYETTYQTTEFPTETPKRVELQTQNHEVNVQYVESQKEEEDIPQTTTQASRVKTRFRTKSRGQVNFATSQTSTQSPYVRKRIVYKTRKEEPYVNGTDEVRTVTRYRGQRKGYQTSTESAYDYEGAKTVYTVKPQRRTSASAVYRRRKPVTSTPETTSQNYPPNFEVEYSPSGVSNDVFEDQIRESSLSRNQYAENAVTYTATTTTTTTPASVTEELLYTRRRDDAREEYVVQKTEETPTENYPANFRPDVYVSDISRVTPSTRGSTAFTWSEADEDLKKFQESKKAFDPSLEKKNARRRIRVRVHKRPHEQIETAESQNFGTVANALVPPTPAKPSVEPDLYRFSKTGFNFDQSDKFAGTKNQAYVRNITSDILENTATFSAPGVESETDVKKVTIVTEEKAPAVTTTEFVPETTESIEADEAKIENDSKENFREEAETTTEAIPVETTTYFTTAEDAETETEELVTTTPTTTTSTTTTTTTTTTPPPPQPITTTTTTPEPPTTVEEDASKEIQLSTATEISHETEICFRGKCIKTNSATADDDLRRLVQSADKILIT</sequence>
<feature type="region of interest" description="Disordered" evidence="2">
    <location>
        <begin position="1045"/>
        <end position="1113"/>
    </location>
</feature>
<organism evidence="4">
    <name type="scientific">Menopon gallinae</name>
    <name type="common">poultry shaft louse</name>
    <dbReference type="NCBI Taxonomy" id="328185"/>
    <lineage>
        <taxon>Eukaryota</taxon>
        <taxon>Metazoa</taxon>
        <taxon>Ecdysozoa</taxon>
        <taxon>Arthropoda</taxon>
        <taxon>Hexapoda</taxon>
        <taxon>Insecta</taxon>
        <taxon>Pterygota</taxon>
        <taxon>Neoptera</taxon>
        <taxon>Paraneoptera</taxon>
        <taxon>Psocodea</taxon>
        <taxon>Troctomorpha</taxon>
        <taxon>Phthiraptera</taxon>
        <taxon>Amblycera</taxon>
        <taxon>Menoponidae</taxon>
        <taxon>Menopon</taxon>
    </lineage>
</organism>
<keyword evidence="1" id="KW-0175">Coiled coil</keyword>
<evidence type="ECO:0000313" key="4">
    <source>
        <dbReference type="EMBL" id="KAL0278304.1"/>
    </source>
</evidence>
<feature type="coiled-coil region" evidence="1">
    <location>
        <begin position="547"/>
        <end position="797"/>
    </location>
</feature>
<comment type="caution">
    <text evidence="4">The sequence shown here is derived from an EMBL/GenBank/DDBJ whole genome shotgun (WGS) entry which is preliminary data.</text>
</comment>
<evidence type="ECO:0000256" key="2">
    <source>
        <dbReference type="SAM" id="MobiDB-lite"/>
    </source>
</evidence>
<feature type="region of interest" description="Disordered" evidence="2">
    <location>
        <begin position="1496"/>
        <end position="1520"/>
    </location>
</feature>
<proteinExistence type="predicted"/>
<dbReference type="EMBL" id="JARGDH010000001">
    <property type="protein sequence ID" value="KAL0278304.1"/>
    <property type="molecule type" value="Genomic_DNA"/>
</dbReference>
<accession>A0AAW2I7W2</accession>
<evidence type="ECO:0000256" key="3">
    <source>
        <dbReference type="SAM" id="SignalP"/>
    </source>
</evidence>
<feature type="compositionally biased region" description="Basic residues" evidence="2">
    <location>
        <begin position="1049"/>
        <end position="1061"/>
    </location>
</feature>
<feature type="coiled-coil region" evidence="1">
    <location>
        <begin position="186"/>
        <end position="226"/>
    </location>
</feature>
<evidence type="ECO:0000256" key="1">
    <source>
        <dbReference type="SAM" id="Coils"/>
    </source>
</evidence>